<dbReference type="InterPro" id="IPR045179">
    <property type="entry name" value="YgfZ/GcvT"/>
</dbReference>
<evidence type="ECO:0000313" key="1">
    <source>
        <dbReference type="EMBL" id="PRD68288.1"/>
    </source>
</evidence>
<gene>
    <name evidence="1" type="ORF">C6P61_12030</name>
</gene>
<dbReference type="Gene3D" id="3.30.70.1400">
    <property type="entry name" value="Aminomethyltransferase beta-barrel domains"/>
    <property type="match status" value="1"/>
</dbReference>
<reference evidence="1 2" key="1">
    <citation type="submission" date="2018-03" db="EMBL/GenBank/DDBJ databases">
        <title>Comparative genomics illustrates the genes involved in a hyperalkaliphilic mechanisms of Serpentinomonas isolated from highly-alkaline calcium-rich serpentinized springs.</title>
        <authorList>
            <person name="Suzuki S."/>
            <person name="Ishii S."/>
            <person name="Walworth N."/>
            <person name="Bird L."/>
            <person name="Kuenen J.G."/>
            <person name="Nealson K.H."/>
        </authorList>
    </citation>
    <scope>NUCLEOTIDE SEQUENCE [LARGE SCALE GENOMIC DNA]</scope>
    <source>
        <strain evidence="1 2">83</strain>
    </source>
</reference>
<dbReference type="OrthoDB" id="9796287at2"/>
<dbReference type="AlphaFoldDB" id="A0A2S9KCW7"/>
<accession>A0A2S9KCW7</accession>
<dbReference type="PANTHER" id="PTHR22602:SF0">
    <property type="entry name" value="TRANSFERASE CAF17, MITOCHONDRIAL-RELATED"/>
    <property type="match status" value="1"/>
</dbReference>
<dbReference type="InterPro" id="IPR017703">
    <property type="entry name" value="YgfZ/GCV_T_CS"/>
</dbReference>
<dbReference type="GO" id="GO:0016226">
    <property type="term" value="P:iron-sulfur cluster assembly"/>
    <property type="evidence" value="ECO:0007669"/>
    <property type="project" value="TreeGrafter"/>
</dbReference>
<organism evidence="1 2">
    <name type="scientific">Malikia spinosa</name>
    <dbReference type="NCBI Taxonomy" id="86180"/>
    <lineage>
        <taxon>Bacteria</taxon>
        <taxon>Pseudomonadati</taxon>
        <taxon>Pseudomonadota</taxon>
        <taxon>Betaproteobacteria</taxon>
        <taxon>Burkholderiales</taxon>
        <taxon>Comamonadaceae</taxon>
        <taxon>Malikia</taxon>
    </lineage>
</organism>
<evidence type="ECO:0000313" key="2">
    <source>
        <dbReference type="Proteomes" id="UP000238326"/>
    </source>
</evidence>
<sequence length="322" mass="33791">MSASTTSVSTPAAANHDLDFDATALQGLARLDDWGVIRAQGADAAAFLHGQLTQDFVLLGQGEARLAGYCSAKGRMLASFIGWKTGPEEILLLCHRDLLAPTLKRLSMFVLRAKAKLSDASADFALYGAVGASLPAGLPAAPWSRLDAADGQWVRLPGAEGAARALLCLPSAAAQPAAELAPALWQWLEVRSGVAMVGAPVVEEFVPQMLNYESVGGVNFKKGCYPGQEVVARSQYRGALKRRAQIFHAESELSVGQEVFHAADAEQPCGIVVAAAPHPLQGWEAIVSLQTSALDGQALTVGGPDGVALQALALPYELLQDI</sequence>
<protein>
    <submittedName>
        <fullName evidence="1">Folate-binding protein YgfZ</fullName>
    </submittedName>
</protein>
<name>A0A2S9KCW7_9BURK</name>
<dbReference type="PANTHER" id="PTHR22602">
    <property type="entry name" value="TRANSFERASE CAF17, MITOCHONDRIAL-RELATED"/>
    <property type="match status" value="1"/>
</dbReference>
<dbReference type="Gene3D" id="2.40.30.160">
    <property type="match status" value="1"/>
</dbReference>
<dbReference type="SUPFAM" id="SSF103025">
    <property type="entry name" value="Folate-binding domain"/>
    <property type="match status" value="1"/>
</dbReference>
<dbReference type="Proteomes" id="UP000238326">
    <property type="component" value="Unassembled WGS sequence"/>
</dbReference>
<dbReference type="NCBIfam" id="TIGR03317">
    <property type="entry name" value="ygfZ_signature"/>
    <property type="match status" value="1"/>
</dbReference>
<dbReference type="EMBL" id="PVLR01000035">
    <property type="protein sequence ID" value="PRD68288.1"/>
    <property type="molecule type" value="Genomic_DNA"/>
</dbReference>
<proteinExistence type="predicted"/>
<dbReference type="RefSeq" id="WP_105730176.1">
    <property type="nucleotide sequence ID" value="NZ_PVLR01000035.1"/>
</dbReference>
<comment type="caution">
    <text evidence="1">The sequence shown here is derived from an EMBL/GenBank/DDBJ whole genome shotgun (WGS) entry which is preliminary data.</text>
</comment>
<keyword evidence="2" id="KW-1185">Reference proteome</keyword>